<feature type="chain" id="PRO_5003515078" evidence="2">
    <location>
        <begin position="22"/>
        <end position="354"/>
    </location>
</feature>
<dbReference type="InterPro" id="IPR006059">
    <property type="entry name" value="SBP"/>
</dbReference>
<evidence type="ECO:0000256" key="2">
    <source>
        <dbReference type="SAM" id="SignalP"/>
    </source>
</evidence>
<dbReference type="RefSeq" id="WP_014269554.1">
    <property type="nucleotide sequence ID" value="NC_016633.1"/>
</dbReference>
<organism evidence="3 4">
    <name type="scientific">Sphaerochaeta pleomorpha (strain ATCC BAA-1885 / DSM 22778 / Grapes)</name>
    <dbReference type="NCBI Taxonomy" id="158190"/>
    <lineage>
        <taxon>Bacteria</taxon>
        <taxon>Pseudomonadati</taxon>
        <taxon>Spirochaetota</taxon>
        <taxon>Spirochaetia</taxon>
        <taxon>Spirochaetales</taxon>
        <taxon>Sphaerochaetaceae</taxon>
        <taxon>Sphaerochaeta</taxon>
    </lineage>
</organism>
<evidence type="ECO:0000256" key="1">
    <source>
        <dbReference type="ARBA" id="ARBA00022729"/>
    </source>
</evidence>
<dbReference type="PANTHER" id="PTHR30006">
    <property type="entry name" value="THIAMINE-BINDING PERIPLASMIC PROTEIN-RELATED"/>
    <property type="match status" value="1"/>
</dbReference>
<dbReference type="OrthoDB" id="9769319at2"/>
<gene>
    <name evidence="3" type="ordered locus">SpiGrapes_0879</name>
</gene>
<dbReference type="Pfam" id="PF13416">
    <property type="entry name" value="SBP_bac_8"/>
    <property type="match status" value="1"/>
</dbReference>
<dbReference type="GO" id="GO:0030975">
    <property type="term" value="F:thiamine binding"/>
    <property type="evidence" value="ECO:0007669"/>
    <property type="project" value="TreeGrafter"/>
</dbReference>
<protein>
    <submittedName>
        <fullName evidence="3">Spermidine/putrescine-binding periplasmic protein</fullName>
    </submittedName>
</protein>
<dbReference type="Proteomes" id="UP000005632">
    <property type="component" value="Chromosome"/>
</dbReference>
<dbReference type="EMBL" id="CP003155">
    <property type="protein sequence ID" value="AEV28705.1"/>
    <property type="molecule type" value="Genomic_DNA"/>
</dbReference>
<reference evidence="3 4" key="1">
    <citation type="submission" date="2011-11" db="EMBL/GenBank/DDBJ databases">
        <title>Complete sequence of Spirochaeta sp. grapes.</title>
        <authorList>
            <consortium name="US DOE Joint Genome Institute"/>
            <person name="Lucas S."/>
            <person name="Han J."/>
            <person name="Lapidus A."/>
            <person name="Cheng J.-F."/>
            <person name="Goodwin L."/>
            <person name="Pitluck S."/>
            <person name="Peters L."/>
            <person name="Ovchinnikova G."/>
            <person name="Munk A.C."/>
            <person name="Detter J.C."/>
            <person name="Han C."/>
            <person name="Tapia R."/>
            <person name="Land M."/>
            <person name="Hauser L."/>
            <person name="Kyrpides N."/>
            <person name="Ivanova N."/>
            <person name="Pagani I."/>
            <person name="Ritalahtilisa K."/>
            <person name="Loeffler F."/>
            <person name="Woyke T."/>
        </authorList>
    </citation>
    <scope>NUCLEOTIDE SEQUENCE [LARGE SCALE GENOMIC DNA]</scope>
    <source>
        <strain evidence="4">ATCC BAA-1885 / DSM 22778 / Grapes</strain>
    </source>
</reference>
<dbReference type="GO" id="GO:0015888">
    <property type="term" value="P:thiamine transport"/>
    <property type="evidence" value="ECO:0007669"/>
    <property type="project" value="TreeGrafter"/>
</dbReference>
<evidence type="ECO:0000313" key="4">
    <source>
        <dbReference type="Proteomes" id="UP000005632"/>
    </source>
</evidence>
<evidence type="ECO:0000313" key="3">
    <source>
        <dbReference type="EMBL" id="AEV28705.1"/>
    </source>
</evidence>
<feature type="signal peptide" evidence="2">
    <location>
        <begin position="1"/>
        <end position="21"/>
    </location>
</feature>
<accession>G8QQS4</accession>
<name>G8QQS4_SPHPG</name>
<dbReference type="CDD" id="cd13589">
    <property type="entry name" value="PBP2_polyamine_RpCGA009"/>
    <property type="match status" value="1"/>
</dbReference>
<dbReference type="Gene3D" id="3.40.190.10">
    <property type="entry name" value="Periplasmic binding protein-like II"/>
    <property type="match status" value="2"/>
</dbReference>
<dbReference type="eggNOG" id="COG0687">
    <property type="taxonomic scope" value="Bacteria"/>
</dbReference>
<dbReference type="KEGG" id="sgp:SpiGrapes_0879"/>
<dbReference type="STRING" id="158190.SpiGrapes_0879"/>
<dbReference type="SUPFAM" id="SSF53850">
    <property type="entry name" value="Periplasmic binding protein-like II"/>
    <property type="match status" value="1"/>
</dbReference>
<sequence>MRKLHAATMMAALLVLLFPVAQIGAQGTKESTSAPRELIISTWGLSEDSLWAEVYEPFEKQYNVKVILDTGNAQERYTKLASDPNSKVDVIELAQKNTADGVTAGLFAPIAVSDITSFNDLIGGAQAMIKSGSGAPYTINSIGIIYNPKAAGIVIDSWDDLWNPALKGKISIPAITTTFGPALLAMASDVKGVDFTTDKGATAFKALEELKPNVLRTYAKTSDVASLFKNGEIAVAIVGDYGVPVIAKADPEAVYMVPSSGTYANFNVINISKNSKNKDLALAYINYRLNAETELRTAKALNEAPVNKKVVLTPALAENKTVGEVAAKAKMVDFSFVNPLMAEWVDLFNRLMNN</sequence>
<dbReference type="AlphaFoldDB" id="G8QQS4"/>
<keyword evidence="1 2" id="KW-0732">Signal</keyword>
<dbReference type="GO" id="GO:0030976">
    <property type="term" value="F:thiamine pyrophosphate binding"/>
    <property type="evidence" value="ECO:0007669"/>
    <property type="project" value="TreeGrafter"/>
</dbReference>
<dbReference type="GO" id="GO:0030288">
    <property type="term" value="C:outer membrane-bounded periplasmic space"/>
    <property type="evidence" value="ECO:0007669"/>
    <property type="project" value="TreeGrafter"/>
</dbReference>
<proteinExistence type="predicted"/>
<dbReference type="HOGENOM" id="CLU_026974_4_0_12"/>
<dbReference type="PANTHER" id="PTHR30006:SF2">
    <property type="entry name" value="ABC TRANSPORTER SUBSTRATE-BINDING PROTEIN"/>
    <property type="match status" value="1"/>
</dbReference>
<keyword evidence="4" id="KW-1185">Reference proteome</keyword>